<name>A0A671PE21_9TELE</name>
<reference evidence="4" key="1">
    <citation type="submission" date="2025-08" db="UniProtKB">
        <authorList>
            <consortium name="Ensembl"/>
        </authorList>
    </citation>
    <scope>IDENTIFICATION</scope>
</reference>
<dbReference type="InterPro" id="IPR036875">
    <property type="entry name" value="Znf_CCHC_sf"/>
</dbReference>
<evidence type="ECO:0000313" key="5">
    <source>
        <dbReference type="Proteomes" id="UP000472260"/>
    </source>
</evidence>
<accession>A0A671PE21</accession>
<dbReference type="PANTHER" id="PTHR46888">
    <property type="entry name" value="ZINC KNUCKLE DOMAINCONTAINING PROTEIN-RELATED"/>
    <property type="match status" value="1"/>
</dbReference>
<dbReference type="AlphaFoldDB" id="A0A671PE21"/>
<dbReference type="Proteomes" id="UP000472260">
    <property type="component" value="Unassembled WGS sequence"/>
</dbReference>
<keyword evidence="5" id="KW-1185">Reference proteome</keyword>
<sequence>MRMINPDMAVWIKEHDPATAEEAAKLAERYLATRRDAQRSFGGRSQRGPSKSGGEGGHAQCKVSFAGKQGDRTNKQEVRCYYCGELGHTKPLCPSRKVKHSALSYGDWLLGICDWRRSHSATVG</sequence>
<keyword evidence="1" id="KW-0862">Zinc</keyword>
<feature type="domain" description="CCHC-type" evidence="3">
    <location>
        <begin position="79"/>
        <end position="95"/>
    </location>
</feature>
<dbReference type="PROSITE" id="PS50158">
    <property type="entry name" value="ZF_CCHC"/>
    <property type="match status" value="1"/>
</dbReference>
<dbReference type="PANTHER" id="PTHR46888:SF1">
    <property type="entry name" value="RIBONUCLEASE H"/>
    <property type="match status" value="1"/>
</dbReference>
<evidence type="ECO:0000256" key="1">
    <source>
        <dbReference type="PROSITE-ProRule" id="PRU00047"/>
    </source>
</evidence>
<organism evidence="4 5">
    <name type="scientific">Sinocyclocheilus anshuiensis</name>
    <dbReference type="NCBI Taxonomy" id="1608454"/>
    <lineage>
        <taxon>Eukaryota</taxon>
        <taxon>Metazoa</taxon>
        <taxon>Chordata</taxon>
        <taxon>Craniata</taxon>
        <taxon>Vertebrata</taxon>
        <taxon>Euteleostomi</taxon>
        <taxon>Actinopterygii</taxon>
        <taxon>Neopterygii</taxon>
        <taxon>Teleostei</taxon>
        <taxon>Ostariophysi</taxon>
        <taxon>Cypriniformes</taxon>
        <taxon>Cyprinidae</taxon>
        <taxon>Cyprininae</taxon>
        <taxon>Sinocyclocheilus</taxon>
    </lineage>
</organism>
<dbReference type="InterPro" id="IPR001878">
    <property type="entry name" value="Znf_CCHC"/>
</dbReference>
<dbReference type="GO" id="GO:0008270">
    <property type="term" value="F:zinc ion binding"/>
    <property type="evidence" value="ECO:0007669"/>
    <property type="project" value="UniProtKB-KW"/>
</dbReference>
<dbReference type="SUPFAM" id="SSF57756">
    <property type="entry name" value="Retrovirus zinc finger-like domains"/>
    <property type="match status" value="1"/>
</dbReference>
<proteinExistence type="predicted"/>
<keyword evidence="1" id="KW-0863">Zinc-finger</keyword>
<dbReference type="Ensembl" id="ENSSANT00000059249.1">
    <property type="protein sequence ID" value="ENSSANP00000055683.1"/>
    <property type="gene ID" value="ENSSANG00000027883.1"/>
</dbReference>
<dbReference type="InterPro" id="IPR038269">
    <property type="entry name" value="SCAN_sf"/>
</dbReference>
<keyword evidence="1" id="KW-0479">Metal-binding</keyword>
<reference evidence="4" key="2">
    <citation type="submission" date="2025-09" db="UniProtKB">
        <authorList>
            <consortium name="Ensembl"/>
        </authorList>
    </citation>
    <scope>IDENTIFICATION</scope>
</reference>
<evidence type="ECO:0000259" key="3">
    <source>
        <dbReference type="PROSITE" id="PS50158"/>
    </source>
</evidence>
<evidence type="ECO:0000256" key="2">
    <source>
        <dbReference type="SAM" id="MobiDB-lite"/>
    </source>
</evidence>
<protein>
    <recommendedName>
        <fullName evidence="3">CCHC-type domain-containing protein</fullName>
    </recommendedName>
</protein>
<evidence type="ECO:0000313" key="4">
    <source>
        <dbReference type="Ensembl" id="ENSSANP00000055683.1"/>
    </source>
</evidence>
<feature type="region of interest" description="Disordered" evidence="2">
    <location>
        <begin position="37"/>
        <end position="71"/>
    </location>
</feature>
<dbReference type="GO" id="GO:0003676">
    <property type="term" value="F:nucleic acid binding"/>
    <property type="evidence" value="ECO:0007669"/>
    <property type="project" value="InterPro"/>
</dbReference>
<dbReference type="Gene3D" id="1.10.4020.10">
    <property type="entry name" value="DNA breaking-rejoining enzymes"/>
    <property type="match status" value="1"/>
</dbReference>